<dbReference type="Gene3D" id="2.40.170.20">
    <property type="entry name" value="TonB-dependent receptor, beta-barrel domain"/>
    <property type="match status" value="2"/>
</dbReference>
<dbReference type="EMBL" id="VJWA01000002">
    <property type="protein sequence ID" value="TRW14140.1"/>
    <property type="molecule type" value="Genomic_DNA"/>
</dbReference>
<dbReference type="CDD" id="cd01347">
    <property type="entry name" value="ligand_gated_channel"/>
    <property type="match status" value="1"/>
</dbReference>
<evidence type="ECO:0000256" key="2">
    <source>
        <dbReference type="ARBA" id="ARBA00022448"/>
    </source>
</evidence>
<evidence type="ECO:0000259" key="18">
    <source>
        <dbReference type="Pfam" id="PF07715"/>
    </source>
</evidence>
<comment type="caution">
    <text evidence="19">The sequence shown here is derived from an EMBL/GenBank/DDBJ whole genome shotgun (WGS) entry which is preliminary data.</text>
</comment>
<evidence type="ECO:0000256" key="14">
    <source>
        <dbReference type="RuleBase" id="RU003357"/>
    </source>
</evidence>
<keyword evidence="10 12" id="KW-0472">Membrane</keyword>
<dbReference type="GO" id="GO:0006826">
    <property type="term" value="P:iron ion transport"/>
    <property type="evidence" value="ECO:0007669"/>
    <property type="project" value="UniProtKB-KW"/>
</dbReference>
<dbReference type="Proteomes" id="UP000317894">
    <property type="component" value="Unassembled WGS sequence"/>
</dbReference>
<dbReference type="RefSeq" id="WP_144237346.1">
    <property type="nucleotide sequence ID" value="NZ_VJWA01000002.1"/>
</dbReference>
<keyword evidence="20" id="KW-1185">Reference proteome</keyword>
<evidence type="ECO:0000256" key="8">
    <source>
        <dbReference type="ARBA" id="ARBA00023065"/>
    </source>
</evidence>
<dbReference type="InterPro" id="IPR000531">
    <property type="entry name" value="Beta-barrel_TonB"/>
</dbReference>
<accession>A0A552U7E8</accession>
<keyword evidence="8" id="KW-0406">Ion transport</keyword>
<feature type="short sequence motif" description="TonB C-terminal box" evidence="13">
    <location>
        <begin position="929"/>
        <end position="946"/>
    </location>
</feature>
<evidence type="ECO:0000256" key="12">
    <source>
        <dbReference type="PROSITE-ProRule" id="PRU01360"/>
    </source>
</evidence>
<evidence type="ECO:0000313" key="19">
    <source>
        <dbReference type="EMBL" id="TRW14140.1"/>
    </source>
</evidence>
<dbReference type="OrthoDB" id="9760333at2"/>
<dbReference type="InterPro" id="IPR036942">
    <property type="entry name" value="Beta-barrel_TonB_sf"/>
</dbReference>
<protein>
    <submittedName>
        <fullName evidence="19">TonB-dependent receptor</fullName>
    </submittedName>
</protein>
<keyword evidence="9 14" id="KW-0798">TonB box</keyword>
<dbReference type="SUPFAM" id="SSF56935">
    <property type="entry name" value="Porins"/>
    <property type="match status" value="1"/>
</dbReference>
<dbReference type="PANTHER" id="PTHR32552:SF81">
    <property type="entry name" value="TONB-DEPENDENT OUTER MEMBRANE RECEPTOR"/>
    <property type="match status" value="1"/>
</dbReference>
<keyword evidence="3 12" id="KW-1134">Transmembrane beta strand</keyword>
<reference evidence="19 20" key="1">
    <citation type="submission" date="2019-07" db="EMBL/GenBank/DDBJ databases">
        <title>Novel species isolated from glacier.</title>
        <authorList>
            <person name="Liu Q."/>
            <person name="Xin Y.-H."/>
        </authorList>
    </citation>
    <scope>NUCLEOTIDE SEQUENCE [LARGE SCALE GENOMIC DNA]</scope>
    <source>
        <strain evidence="19 20">LB1R16</strain>
    </source>
</reference>
<evidence type="ECO:0000256" key="4">
    <source>
        <dbReference type="ARBA" id="ARBA00022496"/>
    </source>
</evidence>
<evidence type="ECO:0000259" key="17">
    <source>
        <dbReference type="Pfam" id="PF00593"/>
    </source>
</evidence>
<name>A0A552U7E8_9SPHN</name>
<evidence type="ECO:0000256" key="5">
    <source>
        <dbReference type="ARBA" id="ARBA00022692"/>
    </source>
</evidence>
<dbReference type="PROSITE" id="PS01156">
    <property type="entry name" value="TONB_DEPENDENT_REC_2"/>
    <property type="match status" value="1"/>
</dbReference>
<evidence type="ECO:0000256" key="6">
    <source>
        <dbReference type="ARBA" id="ARBA00022729"/>
    </source>
</evidence>
<feature type="signal peptide" evidence="16">
    <location>
        <begin position="1"/>
        <end position="20"/>
    </location>
</feature>
<evidence type="ECO:0000313" key="20">
    <source>
        <dbReference type="Proteomes" id="UP000317894"/>
    </source>
</evidence>
<evidence type="ECO:0000256" key="9">
    <source>
        <dbReference type="ARBA" id="ARBA00023077"/>
    </source>
</evidence>
<dbReference type="Pfam" id="PF00593">
    <property type="entry name" value="TonB_dep_Rec_b-barrel"/>
    <property type="match status" value="1"/>
</dbReference>
<keyword evidence="5 12" id="KW-0812">Transmembrane</keyword>
<dbReference type="InterPro" id="IPR010917">
    <property type="entry name" value="TonB_rcpt_CS"/>
</dbReference>
<keyword evidence="7" id="KW-0408">Iron</keyword>
<proteinExistence type="inferred from homology"/>
<evidence type="ECO:0000256" key="16">
    <source>
        <dbReference type="SAM" id="SignalP"/>
    </source>
</evidence>
<evidence type="ECO:0000256" key="7">
    <source>
        <dbReference type="ARBA" id="ARBA00023004"/>
    </source>
</evidence>
<feature type="chain" id="PRO_5022116690" evidence="16">
    <location>
        <begin position="21"/>
        <end position="946"/>
    </location>
</feature>
<evidence type="ECO:0000256" key="11">
    <source>
        <dbReference type="ARBA" id="ARBA00023237"/>
    </source>
</evidence>
<dbReference type="GO" id="GO:0009279">
    <property type="term" value="C:cell outer membrane"/>
    <property type="evidence" value="ECO:0007669"/>
    <property type="project" value="UniProtKB-SubCell"/>
</dbReference>
<dbReference type="Pfam" id="PF07715">
    <property type="entry name" value="Plug"/>
    <property type="match status" value="1"/>
</dbReference>
<evidence type="ECO:0000256" key="13">
    <source>
        <dbReference type="PROSITE-ProRule" id="PRU10144"/>
    </source>
</evidence>
<sequence>MKHLFLASACALVMPAAVLAQTADAPAGSAALTVNTPNASPAPVPATAGQGAVSDAVAPGTADASDPNDGEIIITATRRSQALSNVPIAVSAVSQESLQNSGANDIRALNQLAPSLLVSSTGNEANGSARIRGIGTVGDNPGLESSVAVFIDGVYRSRTGSGLNELGEIERIEVLRGPQGTLFGRNASAGLINIITAKPSFDFGANGEATYGNYNQIRLQGGVTGPIIAEKLAARIDGVFVKRDGFYKDVTGGNGRVNDRDRYFVRGQLLFTPTDDISLRLIGDYTNRNEECCAAVYTSTRETFDPTGGAQNATSPGFNTDRAVATANTNRIVDILGRLGNVFPTPGDPYSRQIAVTPGRSFRNTTTDWGGSGQLDWDLGDVTLTSITAYRQYKAGGAADIDYTNLDLTYRADDGNAFRRFKTFTQEVRLQGSLFDDRLDWLVGGFYSREKLKVVDNARFGTQYGQFAACRVVSGLQEATGIPYQALINTANPGCLSATATAVLNGGFGAAAPLIAGGLQRLSTLNDLGDQRAVYNQDSENYAFFTHNIFKVTDRLSLTVGARYTHEQKDFDANFVNNNTVCPTQQSSLGPLLGNPALAALAGGIITLSCTGNSSSALNALNLNDSFKESQWTGTAVLSWKPIDPLLVYASYAKGYKAGGYNLDRSDLGSALFPRSNANAANLQFEPEKVDAYELGAKLKLRGFTLNAAVFRQEFKSFQLNTFNGTVFVVQNINSCGDSLNGLDQDSSATTGACSGKVKPGVISQGVELEAVLSPTPNVQVSAGYTYSDTFYKKNLVGSTSGEALDPALFLLPGRQLSNAPKHTVTTSAAFTPDIGSSGLSGLFYVDSRTTSKYNTGSDLFPEKEQASFTTVNARIGIRGADQKWALELWGQNIFNVNYKQVAFNTPFQGAGSSAQTAAFGTVANQLFSSFLAEPRTYGVTGRFRF</sequence>
<keyword evidence="2 12" id="KW-0813">Transport</keyword>
<evidence type="ECO:0000256" key="10">
    <source>
        <dbReference type="ARBA" id="ARBA00023136"/>
    </source>
</evidence>
<dbReference type="InterPro" id="IPR012910">
    <property type="entry name" value="Plug_dom"/>
</dbReference>
<dbReference type="InterPro" id="IPR039426">
    <property type="entry name" value="TonB-dep_rcpt-like"/>
</dbReference>
<evidence type="ECO:0000256" key="1">
    <source>
        <dbReference type="ARBA" id="ARBA00004571"/>
    </source>
</evidence>
<gene>
    <name evidence="19" type="ORF">FMM06_10460</name>
</gene>
<keyword evidence="11 12" id="KW-0998">Cell outer membrane</keyword>
<feature type="region of interest" description="Disordered" evidence="15">
    <location>
        <begin position="41"/>
        <end position="69"/>
    </location>
</feature>
<organism evidence="19 20">
    <name type="scientific">Glacieibacterium frigidum</name>
    <dbReference type="NCBI Taxonomy" id="2593303"/>
    <lineage>
        <taxon>Bacteria</taxon>
        <taxon>Pseudomonadati</taxon>
        <taxon>Pseudomonadota</taxon>
        <taxon>Alphaproteobacteria</taxon>
        <taxon>Sphingomonadales</taxon>
        <taxon>Sphingosinicellaceae</taxon>
        <taxon>Glacieibacterium</taxon>
    </lineage>
</organism>
<feature type="domain" description="TonB-dependent receptor-like beta-barrel" evidence="17">
    <location>
        <begin position="391"/>
        <end position="894"/>
    </location>
</feature>
<comment type="similarity">
    <text evidence="12 14">Belongs to the TonB-dependent receptor family.</text>
</comment>
<evidence type="ECO:0000256" key="15">
    <source>
        <dbReference type="SAM" id="MobiDB-lite"/>
    </source>
</evidence>
<comment type="subcellular location">
    <subcellularLocation>
        <location evidence="1 12">Cell outer membrane</location>
        <topology evidence="1 12">Multi-pass membrane protein</topology>
    </subcellularLocation>
</comment>
<dbReference type="AlphaFoldDB" id="A0A552U7E8"/>
<dbReference type="PROSITE" id="PS52016">
    <property type="entry name" value="TONB_DEPENDENT_REC_3"/>
    <property type="match status" value="1"/>
</dbReference>
<dbReference type="PANTHER" id="PTHR32552">
    <property type="entry name" value="FERRICHROME IRON RECEPTOR-RELATED"/>
    <property type="match status" value="1"/>
</dbReference>
<evidence type="ECO:0000256" key="3">
    <source>
        <dbReference type="ARBA" id="ARBA00022452"/>
    </source>
</evidence>
<keyword evidence="6 16" id="KW-0732">Signal</keyword>
<keyword evidence="19" id="KW-0675">Receptor</keyword>
<feature type="domain" description="TonB-dependent receptor plug" evidence="18">
    <location>
        <begin position="83"/>
        <end position="190"/>
    </location>
</feature>
<keyword evidence="4" id="KW-0410">Iron transport</keyword>